<name>A0A840DMN9_9MICO</name>
<evidence type="ECO:0000256" key="11">
    <source>
        <dbReference type="ARBA" id="ARBA00033270"/>
    </source>
</evidence>
<protein>
    <recommendedName>
        <fullName evidence="13">Probable peptidoglycan glycosyltransferase FtsW</fullName>
        <ecNumber evidence="15">2.4.99.28</ecNumber>
    </recommendedName>
    <alternativeName>
        <fullName evidence="14">Cell division protein FtsW</fullName>
    </alternativeName>
    <alternativeName>
        <fullName evidence="11">Cell wall polymerase</fullName>
    </alternativeName>
    <alternativeName>
        <fullName evidence="10">Peptidoglycan polymerase</fullName>
    </alternativeName>
</protein>
<evidence type="ECO:0000256" key="5">
    <source>
        <dbReference type="ARBA" id="ARBA00022692"/>
    </source>
</evidence>
<evidence type="ECO:0000256" key="9">
    <source>
        <dbReference type="ARBA" id="ARBA00023136"/>
    </source>
</evidence>
<keyword evidence="4" id="KW-0808">Transferase</keyword>
<keyword evidence="7" id="KW-0573">Peptidoglycan synthesis</keyword>
<feature type="transmembrane region" description="Helical" evidence="18">
    <location>
        <begin position="159"/>
        <end position="177"/>
    </location>
</feature>
<dbReference type="PANTHER" id="PTHR30474:SF2">
    <property type="entry name" value="PEPTIDOGLYCAN GLYCOSYLTRANSFERASE FTSW-RELATED"/>
    <property type="match status" value="1"/>
</dbReference>
<gene>
    <name evidence="19" type="ORF">F5897_000594</name>
</gene>
<organism evidence="19 20">
    <name type="scientific">Canibacter oris</name>
    <dbReference type="NCBI Taxonomy" id="1365628"/>
    <lineage>
        <taxon>Bacteria</taxon>
        <taxon>Bacillati</taxon>
        <taxon>Actinomycetota</taxon>
        <taxon>Actinomycetes</taxon>
        <taxon>Micrococcales</taxon>
        <taxon>Microbacteriaceae</taxon>
        <taxon>Canibacter</taxon>
    </lineage>
</organism>
<feature type="transmembrane region" description="Helical" evidence="18">
    <location>
        <begin position="183"/>
        <end position="200"/>
    </location>
</feature>
<dbReference type="GO" id="GO:0005886">
    <property type="term" value="C:plasma membrane"/>
    <property type="evidence" value="ECO:0007669"/>
    <property type="project" value="TreeGrafter"/>
</dbReference>
<dbReference type="InterPro" id="IPR018365">
    <property type="entry name" value="Cell_cycle_FtsW-rel_CS"/>
</dbReference>
<dbReference type="AlphaFoldDB" id="A0A840DMN9"/>
<feature type="transmembrane region" description="Helical" evidence="18">
    <location>
        <begin position="359"/>
        <end position="381"/>
    </location>
</feature>
<comment type="catalytic activity">
    <reaction evidence="16">
        <text>[GlcNAc-(1-&gt;4)-Mur2Ac(oyl-L-Ala-gamma-D-Glu-L-Lys-D-Ala-D-Ala)](n)-di-trans,octa-cis-undecaprenyl diphosphate + beta-D-GlcNAc-(1-&gt;4)-Mur2Ac(oyl-L-Ala-gamma-D-Glu-L-Lys-D-Ala-D-Ala)-di-trans,octa-cis-undecaprenyl diphosphate = [GlcNAc-(1-&gt;4)-Mur2Ac(oyl-L-Ala-gamma-D-Glu-L-Lys-D-Ala-D-Ala)](n+1)-di-trans,octa-cis-undecaprenyl diphosphate + di-trans,octa-cis-undecaprenyl diphosphate + H(+)</text>
        <dbReference type="Rhea" id="RHEA:23708"/>
        <dbReference type="Rhea" id="RHEA-COMP:9602"/>
        <dbReference type="Rhea" id="RHEA-COMP:9603"/>
        <dbReference type="ChEBI" id="CHEBI:15378"/>
        <dbReference type="ChEBI" id="CHEBI:58405"/>
        <dbReference type="ChEBI" id="CHEBI:60033"/>
        <dbReference type="ChEBI" id="CHEBI:78435"/>
        <dbReference type="EC" id="2.4.99.28"/>
    </reaction>
</comment>
<dbReference type="GO" id="GO:0032153">
    <property type="term" value="C:cell division site"/>
    <property type="evidence" value="ECO:0007669"/>
    <property type="project" value="TreeGrafter"/>
</dbReference>
<comment type="function">
    <text evidence="17">Peptidoglycan polymerase that is essential for cell division.</text>
</comment>
<dbReference type="GO" id="GO:0008955">
    <property type="term" value="F:peptidoglycan glycosyltransferase activity"/>
    <property type="evidence" value="ECO:0007669"/>
    <property type="project" value="UniProtKB-EC"/>
</dbReference>
<comment type="subcellular location">
    <subcellularLocation>
        <location evidence="1">Membrane</location>
        <topology evidence="1">Multi-pass membrane protein</topology>
    </subcellularLocation>
</comment>
<feature type="transmembrane region" description="Helical" evidence="18">
    <location>
        <begin position="68"/>
        <end position="85"/>
    </location>
</feature>
<dbReference type="GO" id="GO:0008360">
    <property type="term" value="P:regulation of cell shape"/>
    <property type="evidence" value="ECO:0007669"/>
    <property type="project" value="UniProtKB-KW"/>
</dbReference>
<evidence type="ECO:0000256" key="17">
    <source>
        <dbReference type="ARBA" id="ARBA00049966"/>
    </source>
</evidence>
<evidence type="ECO:0000256" key="15">
    <source>
        <dbReference type="ARBA" id="ARBA00044770"/>
    </source>
</evidence>
<feature type="transmembrane region" description="Helical" evidence="18">
    <location>
        <begin position="207"/>
        <end position="225"/>
    </location>
</feature>
<keyword evidence="20" id="KW-1185">Reference proteome</keyword>
<keyword evidence="6" id="KW-0133">Cell shape</keyword>
<feature type="transmembrane region" description="Helical" evidence="18">
    <location>
        <begin position="92"/>
        <end position="115"/>
    </location>
</feature>
<dbReference type="GO" id="GO:0015648">
    <property type="term" value="F:lipid-linked peptidoglycan transporter activity"/>
    <property type="evidence" value="ECO:0007669"/>
    <property type="project" value="TreeGrafter"/>
</dbReference>
<evidence type="ECO:0000313" key="19">
    <source>
        <dbReference type="EMBL" id="MBB4071297.1"/>
    </source>
</evidence>
<evidence type="ECO:0000256" key="1">
    <source>
        <dbReference type="ARBA" id="ARBA00004141"/>
    </source>
</evidence>
<feature type="transmembrane region" description="Helical" evidence="18">
    <location>
        <begin position="26"/>
        <end position="48"/>
    </location>
</feature>
<evidence type="ECO:0000256" key="18">
    <source>
        <dbReference type="SAM" id="Phobius"/>
    </source>
</evidence>
<evidence type="ECO:0000256" key="4">
    <source>
        <dbReference type="ARBA" id="ARBA00022679"/>
    </source>
</evidence>
<evidence type="ECO:0000313" key="20">
    <source>
        <dbReference type="Proteomes" id="UP000571183"/>
    </source>
</evidence>
<dbReference type="InterPro" id="IPR001182">
    <property type="entry name" value="FtsW/RodA"/>
</dbReference>
<comment type="similarity">
    <text evidence="12">Belongs to the SEDS family. FtsW subfamily.</text>
</comment>
<keyword evidence="19" id="KW-0132">Cell division</keyword>
<sequence length="402" mass="42964">MSKTNATVKALREGLRLRAIREADAVTVWLFAATLGLIGLGVLMVMSASSVNSYLAERGPWGEGFRHAGYALVAIVAMLFAGAIKPHWYMRFALIVFGGGVLLQSAVVFTGLGVADGGNRNWLRIGSLQVQPSEFLKLGAILILGVVIQRLVVAPRGKLLQEIIPLGLFAGIPLGLIVWGKDLGTAMVLGLAVLGCLLFGEIKFRTIAVFAVTGIFAAFLFVISSENRRNRIASLWGDSKTDYSGLDWQPLHGVWALSSGGVFGNGLGSSKAKWSWLPAAEDDYIFAIIGEELGLFGCLAVIVAYIVLAWAMLRVITRAKNYFQKAVVGGIMMWIVGQAFINIAVVLRLLPVLGVPLPFVSAGGTALVACCMAMGVVITIARDTAPRQEQTETHQDASQFSA</sequence>
<evidence type="ECO:0000256" key="14">
    <source>
        <dbReference type="ARBA" id="ARBA00041418"/>
    </source>
</evidence>
<dbReference type="EMBL" id="JACIFD010000005">
    <property type="protein sequence ID" value="MBB4071297.1"/>
    <property type="molecule type" value="Genomic_DNA"/>
</dbReference>
<dbReference type="PROSITE" id="PS00428">
    <property type="entry name" value="FTSW_RODA_SPOVE"/>
    <property type="match status" value="1"/>
</dbReference>
<evidence type="ECO:0000256" key="10">
    <source>
        <dbReference type="ARBA" id="ARBA00032370"/>
    </source>
</evidence>
<dbReference type="GO" id="GO:0051301">
    <property type="term" value="P:cell division"/>
    <property type="evidence" value="ECO:0007669"/>
    <property type="project" value="UniProtKB-KW"/>
</dbReference>
<dbReference type="GO" id="GO:0009252">
    <property type="term" value="P:peptidoglycan biosynthetic process"/>
    <property type="evidence" value="ECO:0007669"/>
    <property type="project" value="UniProtKB-KW"/>
</dbReference>
<dbReference type="EC" id="2.4.99.28" evidence="15"/>
<accession>A0A840DMN9</accession>
<evidence type="ECO:0000256" key="8">
    <source>
        <dbReference type="ARBA" id="ARBA00022989"/>
    </source>
</evidence>
<dbReference type="RefSeq" id="WP_183304411.1">
    <property type="nucleotide sequence ID" value="NZ_JACIFD010000005.1"/>
</dbReference>
<evidence type="ECO:0000256" key="3">
    <source>
        <dbReference type="ARBA" id="ARBA00022676"/>
    </source>
</evidence>
<keyword evidence="3" id="KW-0328">Glycosyltransferase</keyword>
<reference evidence="19" key="1">
    <citation type="submission" date="2020-08" db="EMBL/GenBank/DDBJ databases">
        <title>Sequencing the genomes of 1000 actinobacteria strains.</title>
        <authorList>
            <person name="Klenk H.-P."/>
        </authorList>
    </citation>
    <scope>NUCLEOTIDE SEQUENCE [LARGE SCALE GENOMIC DNA]</scope>
    <source>
        <strain evidence="19">DSM 27064</strain>
    </source>
</reference>
<keyword evidence="19" id="KW-0131">Cell cycle</keyword>
<keyword evidence="8 18" id="KW-1133">Transmembrane helix</keyword>
<evidence type="ECO:0000256" key="13">
    <source>
        <dbReference type="ARBA" id="ARBA00041185"/>
    </source>
</evidence>
<evidence type="ECO:0000256" key="6">
    <source>
        <dbReference type="ARBA" id="ARBA00022960"/>
    </source>
</evidence>
<keyword evidence="5 18" id="KW-0812">Transmembrane</keyword>
<proteinExistence type="inferred from homology"/>
<evidence type="ECO:0000256" key="12">
    <source>
        <dbReference type="ARBA" id="ARBA00038053"/>
    </source>
</evidence>
<dbReference type="Proteomes" id="UP000571183">
    <property type="component" value="Unassembled WGS sequence"/>
</dbReference>
<feature type="transmembrane region" description="Helical" evidence="18">
    <location>
        <begin position="325"/>
        <end position="347"/>
    </location>
</feature>
<comment type="pathway">
    <text evidence="2">Cell wall biogenesis; peptidoglycan biosynthesis.</text>
</comment>
<feature type="transmembrane region" description="Helical" evidence="18">
    <location>
        <begin position="135"/>
        <end position="152"/>
    </location>
</feature>
<evidence type="ECO:0000256" key="7">
    <source>
        <dbReference type="ARBA" id="ARBA00022984"/>
    </source>
</evidence>
<evidence type="ECO:0000256" key="16">
    <source>
        <dbReference type="ARBA" id="ARBA00049902"/>
    </source>
</evidence>
<comment type="caution">
    <text evidence="19">The sequence shown here is derived from an EMBL/GenBank/DDBJ whole genome shotgun (WGS) entry which is preliminary data.</text>
</comment>
<dbReference type="PANTHER" id="PTHR30474">
    <property type="entry name" value="CELL CYCLE PROTEIN"/>
    <property type="match status" value="1"/>
</dbReference>
<evidence type="ECO:0000256" key="2">
    <source>
        <dbReference type="ARBA" id="ARBA00004752"/>
    </source>
</evidence>
<feature type="transmembrane region" description="Helical" evidence="18">
    <location>
        <begin position="293"/>
        <end position="313"/>
    </location>
</feature>
<keyword evidence="9 18" id="KW-0472">Membrane</keyword>
<dbReference type="Pfam" id="PF01098">
    <property type="entry name" value="FTSW_RODA_SPOVE"/>
    <property type="match status" value="1"/>
</dbReference>